<evidence type="ECO:0000256" key="1">
    <source>
        <dbReference type="ARBA" id="ARBA00022679"/>
    </source>
</evidence>
<feature type="compositionally biased region" description="Low complexity" evidence="3">
    <location>
        <begin position="8"/>
        <end position="19"/>
    </location>
</feature>
<feature type="domain" description="Carbohydrate kinase PfkB" evidence="4">
    <location>
        <begin position="100"/>
        <end position="352"/>
    </location>
</feature>
<sequence length="407" mass="42593">MTETLNEAPAAGPAAAGPADTTGRPETAGHPPEPSLADPCAERGQAGERLRRAGDPRDEAALPDLDVFLSGQVFMDMIFTGLPGLPPPGTELFTEGLGSAPGGVANIAVAMSRLGLRVGLAAPFGDDLFGAYLWRTLAEQEGIDLARSRRVRSWPTPVTVSLAYDSDRSMVTYAKPMPDGAGEGAAGGPFASPPSARACFVDIERPVPDWTREMRRRGTTVFADLGWDATETWSREVLDRLEHVDVFLPNAVEAMAYTRTGSPEEAARALAGRVPVVVVKRGGDGAIAIDAATGEVAETEALPVEALDATGAGDVFAAGFVFGTLAGLPLAERLRFANLCAGLSVRHRSGSLGAPCWGEIAAFGESAEVPEAVLEDYAFVVPYIPDSATDTVVRAEPTLRADLPQPS</sequence>
<evidence type="ECO:0000256" key="3">
    <source>
        <dbReference type="SAM" id="MobiDB-lite"/>
    </source>
</evidence>
<feature type="region of interest" description="Disordered" evidence="3">
    <location>
        <begin position="1"/>
        <end position="57"/>
    </location>
</feature>
<protein>
    <submittedName>
        <fullName evidence="5">Carbohydrate kinase family protein</fullName>
    </submittedName>
</protein>
<dbReference type="RefSeq" id="WP_378287106.1">
    <property type="nucleotide sequence ID" value="NZ_JBHSON010000065.1"/>
</dbReference>
<keyword evidence="2 5" id="KW-0418">Kinase</keyword>
<keyword evidence="1" id="KW-0808">Transferase</keyword>
<dbReference type="PANTHER" id="PTHR10584:SF166">
    <property type="entry name" value="RIBOKINASE"/>
    <property type="match status" value="1"/>
</dbReference>
<dbReference type="Gene3D" id="3.40.1190.20">
    <property type="match status" value="1"/>
</dbReference>
<dbReference type="PANTHER" id="PTHR10584">
    <property type="entry name" value="SUGAR KINASE"/>
    <property type="match status" value="1"/>
</dbReference>
<gene>
    <name evidence="5" type="ORF">ACFPZN_36815</name>
</gene>
<dbReference type="InterPro" id="IPR011611">
    <property type="entry name" value="PfkB_dom"/>
</dbReference>
<dbReference type="Proteomes" id="UP001596074">
    <property type="component" value="Unassembled WGS sequence"/>
</dbReference>
<accession>A0ABW1A6N9</accession>
<dbReference type="SUPFAM" id="SSF53613">
    <property type="entry name" value="Ribokinase-like"/>
    <property type="match status" value="1"/>
</dbReference>
<dbReference type="EMBL" id="JBHSON010000065">
    <property type="protein sequence ID" value="MFC5751210.1"/>
    <property type="molecule type" value="Genomic_DNA"/>
</dbReference>
<evidence type="ECO:0000313" key="5">
    <source>
        <dbReference type="EMBL" id="MFC5751210.1"/>
    </source>
</evidence>
<dbReference type="GO" id="GO:0016301">
    <property type="term" value="F:kinase activity"/>
    <property type="evidence" value="ECO:0007669"/>
    <property type="project" value="UniProtKB-KW"/>
</dbReference>
<evidence type="ECO:0000313" key="6">
    <source>
        <dbReference type="Proteomes" id="UP001596074"/>
    </source>
</evidence>
<dbReference type="Pfam" id="PF00294">
    <property type="entry name" value="PfkB"/>
    <property type="match status" value="1"/>
</dbReference>
<proteinExistence type="predicted"/>
<keyword evidence="6" id="KW-1185">Reference proteome</keyword>
<dbReference type="InterPro" id="IPR029056">
    <property type="entry name" value="Ribokinase-like"/>
</dbReference>
<feature type="compositionally biased region" description="Basic and acidic residues" evidence="3">
    <location>
        <begin position="45"/>
        <end position="57"/>
    </location>
</feature>
<reference evidence="6" key="1">
    <citation type="journal article" date="2019" name="Int. J. Syst. Evol. Microbiol.">
        <title>The Global Catalogue of Microorganisms (GCM) 10K type strain sequencing project: providing services to taxonomists for standard genome sequencing and annotation.</title>
        <authorList>
            <consortium name="The Broad Institute Genomics Platform"/>
            <consortium name="The Broad Institute Genome Sequencing Center for Infectious Disease"/>
            <person name="Wu L."/>
            <person name="Ma J."/>
        </authorList>
    </citation>
    <scope>NUCLEOTIDE SEQUENCE [LARGE SCALE GENOMIC DNA]</scope>
    <source>
        <strain evidence="6">KCTC 42087</strain>
    </source>
</reference>
<evidence type="ECO:0000259" key="4">
    <source>
        <dbReference type="Pfam" id="PF00294"/>
    </source>
</evidence>
<organism evidence="5 6">
    <name type="scientific">Actinomadura rugatobispora</name>
    <dbReference type="NCBI Taxonomy" id="1994"/>
    <lineage>
        <taxon>Bacteria</taxon>
        <taxon>Bacillati</taxon>
        <taxon>Actinomycetota</taxon>
        <taxon>Actinomycetes</taxon>
        <taxon>Streptosporangiales</taxon>
        <taxon>Thermomonosporaceae</taxon>
        <taxon>Actinomadura</taxon>
    </lineage>
</organism>
<evidence type="ECO:0000256" key="2">
    <source>
        <dbReference type="ARBA" id="ARBA00022777"/>
    </source>
</evidence>
<dbReference type="CDD" id="cd01942">
    <property type="entry name" value="ribokinase_group_A"/>
    <property type="match status" value="1"/>
</dbReference>
<comment type="caution">
    <text evidence="5">The sequence shown here is derived from an EMBL/GenBank/DDBJ whole genome shotgun (WGS) entry which is preliminary data.</text>
</comment>
<name>A0ABW1A6N9_9ACTN</name>